<accession>A0ABQ3IJH5</accession>
<name>A0ABQ3IJH5_9GAMM</name>
<organism evidence="2 3">
    <name type="scientific">Thalassotalea profundi</name>
    <dbReference type="NCBI Taxonomy" id="2036687"/>
    <lineage>
        <taxon>Bacteria</taxon>
        <taxon>Pseudomonadati</taxon>
        <taxon>Pseudomonadota</taxon>
        <taxon>Gammaproteobacteria</taxon>
        <taxon>Alteromonadales</taxon>
        <taxon>Colwelliaceae</taxon>
        <taxon>Thalassotalea</taxon>
    </lineage>
</organism>
<evidence type="ECO:0008006" key="4">
    <source>
        <dbReference type="Google" id="ProtNLM"/>
    </source>
</evidence>
<sequence>MKHKNLAIGMLSLLIFIKFFYLPWDDWVESVELENERLSLMNNKQRKAIDNEQLALKNLEIHKDNLQEFSGDLPNLNSEQKINLYWLNLASEIKNKGLKVYNQNVEFISPVSNSLGVVTGTLSISGNANKVIESVIQLEMKSPSLFIGEIKLSKPSINSNSELVAQMIVGHWYKFEGEGN</sequence>
<reference evidence="3" key="1">
    <citation type="journal article" date="2019" name="Int. J. Syst. Evol. Microbiol.">
        <title>The Global Catalogue of Microorganisms (GCM) 10K type strain sequencing project: providing services to taxonomists for standard genome sequencing and annotation.</title>
        <authorList>
            <consortium name="The Broad Institute Genomics Platform"/>
            <consortium name="The Broad Institute Genome Sequencing Center for Infectious Disease"/>
            <person name="Wu L."/>
            <person name="Ma J."/>
        </authorList>
    </citation>
    <scope>NUCLEOTIDE SEQUENCE [LARGE SCALE GENOMIC DNA]</scope>
    <source>
        <strain evidence="3">CGMCC 1.15922</strain>
    </source>
</reference>
<keyword evidence="3" id="KW-1185">Reference proteome</keyword>
<evidence type="ECO:0000256" key="1">
    <source>
        <dbReference type="SAM" id="Coils"/>
    </source>
</evidence>
<evidence type="ECO:0000313" key="2">
    <source>
        <dbReference type="EMBL" id="GHE80606.1"/>
    </source>
</evidence>
<gene>
    <name evidence="2" type="ORF">GCM10011501_05690</name>
</gene>
<comment type="caution">
    <text evidence="2">The sequence shown here is derived from an EMBL/GenBank/DDBJ whole genome shotgun (WGS) entry which is preliminary data.</text>
</comment>
<dbReference type="RefSeq" id="WP_189376594.1">
    <property type="nucleotide sequence ID" value="NZ_BNAH01000002.1"/>
</dbReference>
<proteinExistence type="predicted"/>
<dbReference type="EMBL" id="BNAH01000002">
    <property type="protein sequence ID" value="GHE80606.1"/>
    <property type="molecule type" value="Genomic_DNA"/>
</dbReference>
<feature type="coiled-coil region" evidence="1">
    <location>
        <begin position="42"/>
        <end position="69"/>
    </location>
</feature>
<protein>
    <recommendedName>
        <fullName evidence="4">General secretion pathway protein GspM</fullName>
    </recommendedName>
</protein>
<dbReference type="Proteomes" id="UP000626370">
    <property type="component" value="Unassembled WGS sequence"/>
</dbReference>
<keyword evidence="1" id="KW-0175">Coiled coil</keyword>
<evidence type="ECO:0000313" key="3">
    <source>
        <dbReference type="Proteomes" id="UP000626370"/>
    </source>
</evidence>